<accession>A0ABS2G9I0</accession>
<dbReference type="PANTHER" id="PTHR30469">
    <property type="entry name" value="MULTIDRUG RESISTANCE PROTEIN MDTA"/>
    <property type="match status" value="1"/>
</dbReference>
<dbReference type="Gene3D" id="2.40.420.20">
    <property type="match status" value="1"/>
</dbReference>
<feature type="chain" id="PRO_5046620767" evidence="4">
    <location>
        <begin position="23"/>
        <end position="381"/>
    </location>
</feature>
<comment type="similarity">
    <text evidence="1">Belongs to the membrane fusion protein (MFP) (TC 8.A.1) family.</text>
</comment>
<dbReference type="Pfam" id="PF25954">
    <property type="entry name" value="Beta-barrel_RND_2"/>
    <property type="match status" value="1"/>
</dbReference>
<keyword evidence="9" id="KW-1185">Reference proteome</keyword>
<sequence length="381" mass="40460">MKKRSLCLALICAAMLAGCGQTEETVEEKTARSVETMTVGTGAISSDFSFSGKVAPSREVSVVPTIAGKVLSFGYEVGDKVGAGAVLFSVDSTDLQNNLRSVQASYDVAELQAQNAKTTLESNQILYDEGIIAKSEYDQIKLAYDTAEANLTSLQVQMDNLQKNIADCSVTSPISGVISARNIEIGSFASQSTPSYTIIDLSRVKVEVGVSEQMVNDIAVGDEVDVLLTAVSPEPLTGTVSTISPAATQAGTYTIKVELDNSRGLLKAGMLAEVKFVKEASDDAIILPRDAVMTKDGETYVYIVENNTAKKTIVATGIESGDQIEITEGLREGMDVVIKGQTYISDGEEVQIADLKTTSSEKTEQDAQTQNTETNGEAKGE</sequence>
<dbReference type="PROSITE" id="PS51257">
    <property type="entry name" value="PROKAR_LIPOPROTEIN"/>
    <property type="match status" value="1"/>
</dbReference>
<evidence type="ECO:0000259" key="5">
    <source>
        <dbReference type="Pfam" id="PF25954"/>
    </source>
</evidence>
<keyword evidence="4" id="KW-0732">Signal</keyword>
<feature type="domain" description="YknX-like C-terminal permuted SH3-like" evidence="7">
    <location>
        <begin position="285"/>
        <end position="352"/>
    </location>
</feature>
<evidence type="ECO:0000256" key="4">
    <source>
        <dbReference type="SAM" id="SignalP"/>
    </source>
</evidence>
<evidence type="ECO:0000256" key="1">
    <source>
        <dbReference type="ARBA" id="ARBA00009477"/>
    </source>
</evidence>
<evidence type="ECO:0000256" key="3">
    <source>
        <dbReference type="SAM" id="MobiDB-lite"/>
    </source>
</evidence>
<keyword evidence="2" id="KW-0175">Coiled coil</keyword>
<dbReference type="RefSeq" id="WP_205133395.1">
    <property type="nucleotide sequence ID" value="NZ_JACSNT010000005.1"/>
</dbReference>
<feature type="region of interest" description="Disordered" evidence="3">
    <location>
        <begin position="354"/>
        <end position="381"/>
    </location>
</feature>
<dbReference type="Pfam" id="PF25973">
    <property type="entry name" value="BSH_CzcB"/>
    <property type="match status" value="1"/>
</dbReference>
<feature type="signal peptide" evidence="4">
    <location>
        <begin position="1"/>
        <end position="22"/>
    </location>
</feature>
<dbReference type="InterPro" id="IPR006143">
    <property type="entry name" value="RND_pump_MFP"/>
</dbReference>
<reference evidence="8 9" key="1">
    <citation type="journal article" date="2021" name="Sci. Rep.">
        <title>The distribution of antibiotic resistance genes in chicken gut microbiota commensals.</title>
        <authorList>
            <person name="Juricova H."/>
            <person name="Matiasovicova J."/>
            <person name="Kubasova T."/>
            <person name="Cejkova D."/>
            <person name="Rychlik I."/>
        </authorList>
    </citation>
    <scope>NUCLEOTIDE SEQUENCE [LARGE SCALE GENOMIC DNA]</scope>
    <source>
        <strain evidence="8 9">An431b</strain>
    </source>
</reference>
<dbReference type="Gene3D" id="2.40.30.170">
    <property type="match status" value="1"/>
</dbReference>
<comment type="caution">
    <text evidence="8">The sequence shown here is derived from an EMBL/GenBank/DDBJ whole genome shotgun (WGS) entry which is preliminary data.</text>
</comment>
<evidence type="ECO:0000256" key="2">
    <source>
        <dbReference type="SAM" id="Coils"/>
    </source>
</evidence>
<proteinExistence type="inferred from homology"/>
<evidence type="ECO:0000313" key="9">
    <source>
        <dbReference type="Proteomes" id="UP000729290"/>
    </source>
</evidence>
<dbReference type="Proteomes" id="UP000729290">
    <property type="component" value="Unassembled WGS sequence"/>
</dbReference>
<dbReference type="Gene3D" id="1.10.287.470">
    <property type="entry name" value="Helix hairpin bin"/>
    <property type="match status" value="1"/>
</dbReference>
<protein>
    <submittedName>
        <fullName evidence="8">Efflux RND transporter periplasmic adaptor subunit</fullName>
    </submittedName>
</protein>
<dbReference type="InterPro" id="IPR058647">
    <property type="entry name" value="BSH_CzcB-like"/>
</dbReference>
<dbReference type="EMBL" id="JACSNV010000004">
    <property type="protein sequence ID" value="MBM6877390.1"/>
    <property type="molecule type" value="Genomic_DNA"/>
</dbReference>
<gene>
    <name evidence="8" type="ORF">H9X83_04335</name>
</gene>
<dbReference type="InterPro" id="IPR058792">
    <property type="entry name" value="Beta-barrel_RND_2"/>
</dbReference>
<feature type="domain" description="CusB-like beta-barrel" evidence="5">
    <location>
        <begin position="206"/>
        <end position="279"/>
    </location>
</feature>
<evidence type="ECO:0000313" key="8">
    <source>
        <dbReference type="EMBL" id="MBM6877390.1"/>
    </source>
</evidence>
<dbReference type="Pfam" id="PF25989">
    <property type="entry name" value="YknX_C"/>
    <property type="match status" value="1"/>
</dbReference>
<dbReference type="SUPFAM" id="SSF111369">
    <property type="entry name" value="HlyD-like secretion proteins"/>
    <property type="match status" value="1"/>
</dbReference>
<name>A0ABS2G9I0_9FIRM</name>
<feature type="coiled-coil region" evidence="2">
    <location>
        <begin position="137"/>
        <end position="164"/>
    </location>
</feature>
<organism evidence="8 9">
    <name type="scientific">Anaerotignum lactatifermentans</name>
    <dbReference type="NCBI Taxonomy" id="160404"/>
    <lineage>
        <taxon>Bacteria</taxon>
        <taxon>Bacillati</taxon>
        <taxon>Bacillota</taxon>
        <taxon>Clostridia</taxon>
        <taxon>Lachnospirales</taxon>
        <taxon>Anaerotignaceae</taxon>
        <taxon>Anaerotignum</taxon>
    </lineage>
</organism>
<feature type="compositionally biased region" description="Polar residues" evidence="3">
    <location>
        <begin position="366"/>
        <end position="375"/>
    </location>
</feature>
<dbReference type="NCBIfam" id="TIGR01730">
    <property type="entry name" value="RND_mfp"/>
    <property type="match status" value="1"/>
</dbReference>
<feature type="domain" description="CzcB-like barrel-sandwich hybrid" evidence="6">
    <location>
        <begin position="59"/>
        <end position="200"/>
    </location>
</feature>
<dbReference type="PANTHER" id="PTHR30469:SF38">
    <property type="entry name" value="HLYD FAMILY SECRETION PROTEIN"/>
    <property type="match status" value="1"/>
</dbReference>
<evidence type="ECO:0000259" key="6">
    <source>
        <dbReference type="Pfam" id="PF25973"/>
    </source>
</evidence>
<dbReference type="Gene3D" id="2.40.50.100">
    <property type="match status" value="1"/>
</dbReference>
<dbReference type="InterPro" id="IPR058637">
    <property type="entry name" value="YknX-like_C"/>
</dbReference>
<evidence type="ECO:0000259" key="7">
    <source>
        <dbReference type="Pfam" id="PF25989"/>
    </source>
</evidence>